<dbReference type="EMBL" id="CP091508">
    <property type="protein sequence ID" value="UOO82809.1"/>
    <property type="molecule type" value="Genomic_DNA"/>
</dbReference>
<evidence type="ECO:0000313" key="1">
    <source>
        <dbReference type="EMBL" id="UOO82809.1"/>
    </source>
</evidence>
<name>A0ABY4DXK7_9NEIS</name>
<accession>A0ABY4DXK7</accession>
<dbReference type="RefSeq" id="WP_244786888.1">
    <property type="nucleotide sequence ID" value="NZ_CP091508.1"/>
</dbReference>
<sequence length="492" mass="55166">MRKPHFKLKTNHGNLTFKPEDLSGHIAVSRQFLGGFGGWLPNPDPILRKMGKQIHVYRELLRDELVGSFVRRRKAAVARLDWKLSGDDVEERVLGFVENWLVADVDVYKLCKDIMNAAFFGYQPIEIIWQKGSQWLPSEIVAKPQEWFGFNDERELIFTENGLSQESLPPYKFLCPRHEDDYLNPYGLGDLGLVFWLVTFKRGGMKFWVSFTEKYGAPWLIGKEPRSNTHSDTEKLLDALEALISNSVGTIPNDSSVEIHEASGKSSSVDAFDKLLKECKSGINIALLGQDQTTDKETNHASASAGLEIADDIRDSDRRIVEAAFNELIEWVVSLNFGDVACPKLELFENEESGTKERAERDNMLSGAGVKFTPQYWKRTYGLEDGDIVEEHATAIDPAAADFAEGWDGAETDAGLILDTLAPNTGRLNQQGRDLTAILVQDLQRGNTEDNILDRLAEHFPNMDDTALQNELARVIFLSGLVGRIEAAQEMS</sequence>
<evidence type="ECO:0000313" key="2">
    <source>
        <dbReference type="Proteomes" id="UP000829817"/>
    </source>
</evidence>
<dbReference type="Pfam" id="PF06074">
    <property type="entry name" value="Portal_Mu"/>
    <property type="match status" value="1"/>
</dbReference>
<gene>
    <name evidence="1" type="ORF">LVJ83_04915</name>
</gene>
<dbReference type="InterPro" id="IPR009279">
    <property type="entry name" value="Portal_Mu"/>
</dbReference>
<protein>
    <submittedName>
        <fullName evidence="1">DUF935 domain-containing protein</fullName>
    </submittedName>
</protein>
<reference evidence="1 2" key="1">
    <citation type="journal article" date="2022" name="Res Sq">
        <title>Evolution of multicellular longitudinally dividing oral cavity symbionts (Neisseriaceae).</title>
        <authorList>
            <person name="Nyongesa S."/>
            <person name="Weber P."/>
            <person name="Bernet E."/>
            <person name="Pullido F."/>
            <person name="Nieckarz M."/>
            <person name="Delaby M."/>
            <person name="Nieves C."/>
            <person name="Viehboeck T."/>
            <person name="Krause N."/>
            <person name="Rivera-Millot A."/>
            <person name="Nakamura A."/>
            <person name="Vischer N."/>
            <person name="VanNieuwenhze M."/>
            <person name="Brun Y."/>
            <person name="Cava F."/>
            <person name="Bulgheresi S."/>
            <person name="Veyrier F."/>
        </authorList>
    </citation>
    <scope>NUCLEOTIDE SEQUENCE [LARGE SCALE GENOMIC DNA]</scope>
    <source>
        <strain evidence="1 2">CCUG 63373m</strain>
    </source>
</reference>
<keyword evidence="2" id="KW-1185">Reference proteome</keyword>
<dbReference type="Proteomes" id="UP000829817">
    <property type="component" value="Chromosome"/>
</dbReference>
<proteinExistence type="predicted"/>
<organism evidence="1 2">
    <name type="scientific">Uruburuella testudinis</name>
    <dbReference type="NCBI Taxonomy" id="1282863"/>
    <lineage>
        <taxon>Bacteria</taxon>
        <taxon>Pseudomonadati</taxon>
        <taxon>Pseudomonadota</taxon>
        <taxon>Betaproteobacteria</taxon>
        <taxon>Neisseriales</taxon>
        <taxon>Neisseriaceae</taxon>
        <taxon>Uruburuella</taxon>
    </lineage>
</organism>